<organism evidence="5 6">
    <name type="scientific">Thiocapsa rosea</name>
    <dbReference type="NCBI Taxonomy" id="69360"/>
    <lineage>
        <taxon>Bacteria</taxon>
        <taxon>Pseudomonadati</taxon>
        <taxon>Pseudomonadota</taxon>
        <taxon>Gammaproteobacteria</taxon>
        <taxon>Chromatiales</taxon>
        <taxon>Chromatiaceae</taxon>
        <taxon>Thiocapsa</taxon>
    </lineage>
</organism>
<dbReference type="RefSeq" id="WP_120798455.1">
    <property type="nucleotide sequence ID" value="NZ_RBXL01000001.1"/>
</dbReference>
<dbReference type="Gene3D" id="3.30.1330.60">
    <property type="entry name" value="OmpA-like domain"/>
    <property type="match status" value="1"/>
</dbReference>
<dbReference type="SUPFAM" id="SSF103088">
    <property type="entry name" value="OmpA-like"/>
    <property type="match status" value="1"/>
</dbReference>
<comment type="caution">
    <text evidence="5">The sequence shown here is derived from an EMBL/GenBank/DDBJ whole genome shotgun (WGS) entry which is preliminary data.</text>
</comment>
<evidence type="ECO:0000259" key="4">
    <source>
        <dbReference type="PROSITE" id="PS51123"/>
    </source>
</evidence>
<gene>
    <name evidence="5" type="ORF">BDD21_3818</name>
</gene>
<dbReference type="NCBIfam" id="TIGR03349">
    <property type="entry name" value="IV_VI_DotU"/>
    <property type="match status" value="1"/>
</dbReference>
<evidence type="ECO:0000256" key="1">
    <source>
        <dbReference type="PROSITE-ProRule" id="PRU00473"/>
    </source>
</evidence>
<dbReference type="Proteomes" id="UP000274556">
    <property type="component" value="Unassembled WGS sequence"/>
</dbReference>
<dbReference type="NCBIfam" id="NF038228">
    <property type="entry name" value="IcmH_DotU_IVB"/>
    <property type="match status" value="1"/>
</dbReference>
<feature type="domain" description="OmpA-like" evidence="4">
    <location>
        <begin position="328"/>
        <end position="446"/>
    </location>
</feature>
<keyword evidence="3" id="KW-1133">Transmembrane helix</keyword>
<dbReference type="Pfam" id="PF00691">
    <property type="entry name" value="OmpA"/>
    <property type="match status" value="1"/>
</dbReference>
<evidence type="ECO:0000313" key="5">
    <source>
        <dbReference type="EMBL" id="RKT46311.1"/>
    </source>
</evidence>
<dbReference type="Gene3D" id="1.25.40.590">
    <property type="entry name" value="Type IV / VI secretion system, DotU"/>
    <property type="match status" value="1"/>
</dbReference>
<dbReference type="EMBL" id="RBXL01000001">
    <property type="protein sequence ID" value="RKT46311.1"/>
    <property type="molecule type" value="Genomic_DNA"/>
</dbReference>
<feature type="transmembrane region" description="Helical" evidence="3">
    <location>
        <begin position="240"/>
        <end position="262"/>
    </location>
</feature>
<evidence type="ECO:0000313" key="6">
    <source>
        <dbReference type="Proteomes" id="UP000274556"/>
    </source>
</evidence>
<accession>A0A495VA92</accession>
<dbReference type="CDD" id="cd07185">
    <property type="entry name" value="OmpA_C-like"/>
    <property type="match status" value="1"/>
</dbReference>
<dbReference type="InterPro" id="IPR036737">
    <property type="entry name" value="OmpA-like_sf"/>
</dbReference>
<dbReference type="GO" id="GO:0016020">
    <property type="term" value="C:membrane"/>
    <property type="evidence" value="ECO:0007669"/>
    <property type="project" value="UniProtKB-UniRule"/>
</dbReference>
<protein>
    <submittedName>
        <fullName evidence="5">Type VI secretion system protein ImpK</fullName>
    </submittedName>
</protein>
<dbReference type="InterPro" id="IPR006665">
    <property type="entry name" value="OmpA-like"/>
</dbReference>
<proteinExistence type="predicted"/>
<keyword evidence="3" id="KW-0812">Transmembrane</keyword>
<dbReference type="InterPro" id="IPR017732">
    <property type="entry name" value="T4/T6SS_DotU"/>
</dbReference>
<dbReference type="AlphaFoldDB" id="A0A495VA92"/>
<feature type="region of interest" description="Disordered" evidence="2">
    <location>
        <begin position="1"/>
        <end position="36"/>
    </location>
</feature>
<dbReference type="Pfam" id="PF09850">
    <property type="entry name" value="DotU"/>
    <property type="match status" value="1"/>
</dbReference>
<dbReference type="PANTHER" id="PTHR38033:SF1">
    <property type="entry name" value="DOTU FAMILY TYPE IV_VI SECRETION SYSTEM PROTEIN"/>
    <property type="match status" value="1"/>
</dbReference>
<keyword evidence="6" id="KW-1185">Reference proteome</keyword>
<dbReference type="PROSITE" id="PS51123">
    <property type="entry name" value="OMPA_2"/>
    <property type="match status" value="1"/>
</dbReference>
<evidence type="ECO:0000256" key="3">
    <source>
        <dbReference type="SAM" id="Phobius"/>
    </source>
</evidence>
<reference evidence="5 6" key="1">
    <citation type="submission" date="2018-10" db="EMBL/GenBank/DDBJ databases">
        <title>Genomic Encyclopedia of Archaeal and Bacterial Type Strains, Phase II (KMG-II): from individual species to whole genera.</title>
        <authorList>
            <person name="Goeker M."/>
        </authorList>
    </citation>
    <scope>NUCLEOTIDE SEQUENCE [LARGE SCALE GENOMIC DNA]</scope>
    <source>
        <strain evidence="5 6">DSM 235</strain>
    </source>
</reference>
<name>A0A495VA92_9GAMM</name>
<keyword evidence="1 3" id="KW-0472">Membrane</keyword>
<feature type="compositionally biased region" description="Low complexity" evidence="2">
    <location>
        <begin position="19"/>
        <end position="35"/>
    </location>
</feature>
<evidence type="ECO:0000256" key="2">
    <source>
        <dbReference type="SAM" id="MobiDB-lite"/>
    </source>
</evidence>
<sequence length="460" mass="49854">MTDDDPFSIPGDAGATVIRPIPGGRRSAAAPARPVAQPPPFSGVPPTWSAVAQTAPVVNPLVSCAAGLLTIAAELRGTVSHPDPAGLREGLVRQVREFETCARAKGLVDAVVLPARYVLCALIDESVLDTPWGTESVWSHQGLLISFHNETWGGEKFFSALDRLLAYPSGNLNLLELMYLCLALGFEGRYRARPDGRAQLERVREQLFQTIRTQRGDPDPELSLHWQGAKVRRDPLIHQLPLWVFSAMAGLLLAGLFAFYSISLNRDSDPVFLSLSQLDRGLEVVVDRPRVPFAEAPPASPDSPAPLTLRLLLAEEIAAGRLEVEDRPAGQTVIIRGDGLFASGSSSLTPGLMPLMRRIGEALARLPGTVLVTGHSDSVPINTLRFPSNWHLSQERAERVMASLVEVVGDPSRFTAEGRADTELRVPENPRDARNRRVEITLMGPRGGGRTTSDVASVRP</sequence>
<dbReference type="InterPro" id="IPR038522">
    <property type="entry name" value="T4/T6SS_DotU_sf"/>
</dbReference>
<dbReference type="OrthoDB" id="345640at2"/>
<dbReference type="PANTHER" id="PTHR38033">
    <property type="entry name" value="MEMBRANE PROTEIN-RELATED"/>
    <property type="match status" value="1"/>
</dbReference>